<feature type="region of interest" description="Disordered" evidence="1">
    <location>
        <begin position="47"/>
        <end position="81"/>
    </location>
</feature>
<dbReference type="PANTHER" id="PTHR35132:SF1">
    <property type="entry name" value="SERINE_ARGININE REPETITIVE MATRIX-LIKE PROTEIN"/>
    <property type="match status" value="1"/>
</dbReference>
<evidence type="ECO:0000313" key="3">
    <source>
        <dbReference type="Proteomes" id="UP000607653"/>
    </source>
</evidence>
<feature type="compositionally biased region" description="Polar residues" evidence="1">
    <location>
        <begin position="53"/>
        <end position="65"/>
    </location>
</feature>
<evidence type="ECO:0000256" key="1">
    <source>
        <dbReference type="SAM" id="MobiDB-lite"/>
    </source>
</evidence>
<feature type="region of interest" description="Disordered" evidence="1">
    <location>
        <begin position="1"/>
        <end position="20"/>
    </location>
</feature>
<dbReference type="PANTHER" id="PTHR35132">
    <property type="entry name" value="SERINE/ARGININE REPETITIVE MATRIX-LIKE PROTEIN"/>
    <property type="match status" value="1"/>
</dbReference>
<keyword evidence="3" id="KW-1185">Reference proteome</keyword>
<dbReference type="AlphaFoldDB" id="A0A822XFD0"/>
<gene>
    <name evidence="2" type="ORF">HUJ06_020370</name>
</gene>
<dbReference type="EMBL" id="DUZY01000001">
    <property type="protein sequence ID" value="DAD18907.1"/>
    <property type="molecule type" value="Genomic_DNA"/>
</dbReference>
<organism evidence="2 3">
    <name type="scientific">Nelumbo nucifera</name>
    <name type="common">Sacred lotus</name>
    <dbReference type="NCBI Taxonomy" id="4432"/>
    <lineage>
        <taxon>Eukaryota</taxon>
        <taxon>Viridiplantae</taxon>
        <taxon>Streptophyta</taxon>
        <taxon>Embryophyta</taxon>
        <taxon>Tracheophyta</taxon>
        <taxon>Spermatophyta</taxon>
        <taxon>Magnoliopsida</taxon>
        <taxon>Proteales</taxon>
        <taxon>Nelumbonaceae</taxon>
        <taxon>Nelumbo</taxon>
    </lineage>
</organism>
<accession>A0A822XFD0</accession>
<reference evidence="2 3" key="1">
    <citation type="journal article" date="2020" name="Mol. Biol. Evol.">
        <title>Distinct Expression and Methylation Patterns for Genes with Different Fates following a Single Whole-Genome Duplication in Flowering Plants.</title>
        <authorList>
            <person name="Shi T."/>
            <person name="Rahmani R.S."/>
            <person name="Gugger P.F."/>
            <person name="Wang M."/>
            <person name="Li H."/>
            <person name="Zhang Y."/>
            <person name="Li Z."/>
            <person name="Wang Q."/>
            <person name="Van de Peer Y."/>
            <person name="Marchal K."/>
            <person name="Chen J."/>
        </authorList>
    </citation>
    <scope>NUCLEOTIDE SEQUENCE [LARGE SCALE GENOMIC DNA]</scope>
    <source>
        <tissue evidence="2">Leaf</tissue>
    </source>
</reference>
<name>A0A822XFD0_NELNU</name>
<protein>
    <submittedName>
        <fullName evidence="2">Uncharacterized protein</fullName>
    </submittedName>
</protein>
<dbReference type="Proteomes" id="UP000607653">
    <property type="component" value="Unassembled WGS sequence"/>
</dbReference>
<evidence type="ECO:0000313" key="2">
    <source>
        <dbReference type="EMBL" id="DAD18907.1"/>
    </source>
</evidence>
<comment type="caution">
    <text evidence="2">The sequence shown here is derived from an EMBL/GenBank/DDBJ whole genome shotgun (WGS) entry which is preliminary data.</text>
</comment>
<sequence length="198" mass="21355">MKTETKTKKERKSSNGANAAELNINIWPFSRRRSAGNSCNWPKMAARGAASRKVSSTPYSRSNSAGECKFQKWPSSPSRGGIHVGRSSLVWQVRRGGSNARSSEPLAWNADKGVKKEGLESQWSKNVGGGGARARVLNLNVSMCIGYHSHLSCRNDASSAIGNGCSHEQGRDVASSRSGTFCSLRDGDDDNLRASSMF</sequence>
<proteinExistence type="predicted"/>